<reference evidence="2 3" key="1">
    <citation type="submission" date="2016-07" db="EMBL/GenBank/DDBJ databases">
        <title>Pervasive Adenine N6-methylation of Active Genes in Fungi.</title>
        <authorList>
            <consortium name="DOE Joint Genome Institute"/>
            <person name="Mondo S.J."/>
            <person name="Dannebaum R.O."/>
            <person name="Kuo R.C."/>
            <person name="Labutti K."/>
            <person name="Haridas S."/>
            <person name="Kuo A."/>
            <person name="Salamov A."/>
            <person name="Ahrendt S.R."/>
            <person name="Lipzen A."/>
            <person name="Sullivan W."/>
            <person name="Andreopoulos W.B."/>
            <person name="Clum A."/>
            <person name="Lindquist E."/>
            <person name="Daum C."/>
            <person name="Ramamoorthy G.K."/>
            <person name="Gryganskyi A."/>
            <person name="Culley D."/>
            <person name="Magnuson J.K."/>
            <person name="James T.Y."/>
            <person name="O'Malley M.A."/>
            <person name="Stajich J.E."/>
            <person name="Spatafora J.W."/>
            <person name="Visel A."/>
            <person name="Grigoriev I.V."/>
        </authorList>
    </citation>
    <scope>NUCLEOTIDE SEQUENCE [LARGE SCALE GENOMIC DNA]</scope>
    <source>
        <strain evidence="2 3">NRRL 2496</strain>
    </source>
</reference>
<keyword evidence="3" id="KW-1185">Reference proteome</keyword>
<name>A0A1X2H4F6_SYNRA</name>
<dbReference type="AlphaFoldDB" id="A0A1X2H4F6"/>
<dbReference type="OMA" id="MPLEYAD"/>
<evidence type="ECO:0000256" key="1">
    <source>
        <dbReference type="SAM" id="MobiDB-lite"/>
    </source>
</evidence>
<feature type="compositionally biased region" description="Polar residues" evidence="1">
    <location>
        <begin position="23"/>
        <end position="44"/>
    </location>
</feature>
<sequence>MPVPPVSPIITPAAFDRIHPTEIPTSSDPSQQDLLNPASTFHTDSSPRSPLPMPPSELWHLSDSSLTTVSEAIRERALRHPNRIPRLRRPLARPQQQLSDDPPSLFEEVRRSSAHQYPWLDPPQQQQQQQYTQQQQQQQQQERPQSQQHFDSDRPIMHPPPPPPSQPPSYCIPEKAVDIASVCGDTVNLEPDVATPGLSLLDYRICSEDGGRYGNGPRYGIQNILRNDLSVYCSGREGAVNVLLKYSGWSLTGLQSDVCCTLSKVVIKAPQYGFTAPCKEGMIFVSKRPLNIGFLKKYDDWTKTQYEQFVEVNQHMNRTPDDYEPAAWFTLPRDGPAVVDLDNRFAKYVTIKLLRADYASDNIDLQYIGFVGRRGPQRFASGRLMC</sequence>
<feature type="region of interest" description="Disordered" evidence="1">
    <location>
        <begin position="1"/>
        <end position="103"/>
    </location>
</feature>
<dbReference type="EMBL" id="MCGN01000009">
    <property type="protein sequence ID" value="ORY93283.1"/>
    <property type="molecule type" value="Genomic_DNA"/>
</dbReference>
<gene>
    <name evidence="2" type="ORF">BCR43DRAFT_558417</name>
</gene>
<feature type="compositionally biased region" description="Pro residues" evidence="1">
    <location>
        <begin position="157"/>
        <end position="167"/>
    </location>
</feature>
<evidence type="ECO:0000313" key="3">
    <source>
        <dbReference type="Proteomes" id="UP000242180"/>
    </source>
</evidence>
<evidence type="ECO:0000313" key="2">
    <source>
        <dbReference type="EMBL" id="ORY93283.1"/>
    </source>
</evidence>
<protein>
    <submittedName>
        <fullName evidence="2">Uncharacterized protein</fullName>
    </submittedName>
</protein>
<dbReference type="SUPFAM" id="SSF81995">
    <property type="entry name" value="beta-sandwich domain of Sec23/24"/>
    <property type="match status" value="1"/>
</dbReference>
<dbReference type="InParanoid" id="A0A1X2H4F6"/>
<dbReference type="Proteomes" id="UP000242180">
    <property type="component" value="Unassembled WGS sequence"/>
</dbReference>
<feature type="compositionally biased region" description="Low complexity" evidence="1">
    <location>
        <begin position="124"/>
        <end position="148"/>
    </location>
</feature>
<dbReference type="STRING" id="13706.A0A1X2H4F6"/>
<dbReference type="OrthoDB" id="2351940at2759"/>
<proteinExistence type="predicted"/>
<feature type="compositionally biased region" description="Basic residues" evidence="1">
    <location>
        <begin position="79"/>
        <end position="91"/>
    </location>
</feature>
<organism evidence="2 3">
    <name type="scientific">Syncephalastrum racemosum</name>
    <name type="common">Filamentous fungus</name>
    <dbReference type="NCBI Taxonomy" id="13706"/>
    <lineage>
        <taxon>Eukaryota</taxon>
        <taxon>Fungi</taxon>
        <taxon>Fungi incertae sedis</taxon>
        <taxon>Mucoromycota</taxon>
        <taxon>Mucoromycotina</taxon>
        <taxon>Mucoromycetes</taxon>
        <taxon>Mucorales</taxon>
        <taxon>Syncephalastraceae</taxon>
        <taxon>Syncephalastrum</taxon>
    </lineage>
</organism>
<feature type="region of interest" description="Disordered" evidence="1">
    <location>
        <begin position="118"/>
        <end position="171"/>
    </location>
</feature>
<accession>A0A1X2H4F6</accession>
<comment type="caution">
    <text evidence="2">The sequence shown here is derived from an EMBL/GenBank/DDBJ whole genome shotgun (WGS) entry which is preliminary data.</text>
</comment>